<organism evidence="2 3">
    <name type="scientific">Candidatus Tanganyikabacteria bacterium</name>
    <dbReference type="NCBI Taxonomy" id="2961651"/>
    <lineage>
        <taxon>Bacteria</taxon>
        <taxon>Bacillati</taxon>
        <taxon>Candidatus Sericytochromatia</taxon>
        <taxon>Candidatus Tanganyikabacteria</taxon>
    </lineage>
</organism>
<reference evidence="2 3" key="1">
    <citation type="submission" date="2019-03" db="EMBL/GenBank/DDBJ databases">
        <title>Lake Tanganyika Metagenome-Assembled Genomes (MAGs).</title>
        <authorList>
            <person name="Tran P."/>
        </authorList>
    </citation>
    <scope>NUCLEOTIDE SEQUENCE [LARGE SCALE GENOMIC DNA]</scope>
    <source>
        <strain evidence="2">K_DeepCast_65m_m2_236</strain>
    </source>
</reference>
<sequence length="291" mass="32207">MSLLGLTVRERHRGSAGKSLLDRILDVGVEAALEPVSESPDLRGYVEEATRSGFPEPALRLGEEARQAWLGSYLDQLLTRDVLLVDAGRDPERLRRFVTAYAAITAQVVDDTTLIQAAGIDRKTAIAYEQLLRNLFVVDWLPAWSNNLLKQLIRSPKRYMLDPALAAAALRLDAAGIMRRGTLLGPILETFVLSQIRAEVSAAQWSPQLFHLRTHGGRHEVDIIVELEPDRFLGIEVKATAAPRRDDAIHLCWLQQELGDRFEGGIVFHTGPRPFMLSPGIVAAPIAALWG</sequence>
<evidence type="ECO:0000313" key="3">
    <source>
        <dbReference type="Proteomes" id="UP000703893"/>
    </source>
</evidence>
<dbReference type="PANTHER" id="PTHR43566">
    <property type="entry name" value="CONSERVED PROTEIN"/>
    <property type="match status" value="1"/>
</dbReference>
<dbReference type="Pfam" id="PF13635">
    <property type="entry name" value="DUF4143"/>
    <property type="match status" value="1"/>
</dbReference>
<protein>
    <submittedName>
        <fullName evidence="2">DUF4143 domain-containing protein</fullName>
    </submittedName>
</protein>
<evidence type="ECO:0000259" key="1">
    <source>
        <dbReference type="Pfam" id="PF13635"/>
    </source>
</evidence>
<feature type="domain" description="DUF4143" evidence="1">
    <location>
        <begin position="80"/>
        <end position="239"/>
    </location>
</feature>
<accession>A0A937X485</accession>
<dbReference type="Proteomes" id="UP000703893">
    <property type="component" value="Unassembled WGS sequence"/>
</dbReference>
<dbReference type="PANTHER" id="PTHR43566:SF2">
    <property type="entry name" value="DUF4143 DOMAIN-CONTAINING PROTEIN"/>
    <property type="match status" value="1"/>
</dbReference>
<dbReference type="InterPro" id="IPR025420">
    <property type="entry name" value="DUF4143"/>
</dbReference>
<dbReference type="EMBL" id="VGJX01000089">
    <property type="protein sequence ID" value="MBM3273972.1"/>
    <property type="molecule type" value="Genomic_DNA"/>
</dbReference>
<name>A0A937X485_9BACT</name>
<dbReference type="AlphaFoldDB" id="A0A937X485"/>
<comment type="caution">
    <text evidence="2">The sequence shown here is derived from an EMBL/GenBank/DDBJ whole genome shotgun (WGS) entry which is preliminary data.</text>
</comment>
<gene>
    <name evidence="2" type="ORF">FJZ00_02375</name>
</gene>
<proteinExistence type="predicted"/>
<evidence type="ECO:0000313" key="2">
    <source>
        <dbReference type="EMBL" id="MBM3273972.1"/>
    </source>
</evidence>